<organism evidence="1">
    <name type="scientific">Anopheles darlingi</name>
    <name type="common">Mosquito</name>
    <dbReference type="NCBI Taxonomy" id="43151"/>
    <lineage>
        <taxon>Eukaryota</taxon>
        <taxon>Metazoa</taxon>
        <taxon>Ecdysozoa</taxon>
        <taxon>Arthropoda</taxon>
        <taxon>Hexapoda</taxon>
        <taxon>Insecta</taxon>
        <taxon>Pterygota</taxon>
        <taxon>Neoptera</taxon>
        <taxon>Endopterygota</taxon>
        <taxon>Diptera</taxon>
        <taxon>Nematocera</taxon>
        <taxon>Culicoidea</taxon>
        <taxon>Culicidae</taxon>
        <taxon>Anophelinae</taxon>
        <taxon>Anopheles</taxon>
    </lineage>
</organism>
<dbReference type="AlphaFoldDB" id="A0A2M4DDS8"/>
<accession>A0A2M4DDS8</accession>
<sequence>MLLLLLSGLCKAVRLMLLLLLLFETDFMLGVSARYHHRMLQWPVVWSCNADDCGAGSDFTVRWSIQLR</sequence>
<reference evidence="1" key="1">
    <citation type="submission" date="2018-01" db="EMBL/GenBank/DDBJ databases">
        <title>An insight into the sialome of Amazonian anophelines.</title>
        <authorList>
            <person name="Ribeiro J.M."/>
            <person name="Scarpassa V."/>
            <person name="Calvo E."/>
        </authorList>
    </citation>
    <scope>NUCLEOTIDE SEQUENCE</scope>
</reference>
<evidence type="ECO:0000313" key="1">
    <source>
        <dbReference type="EMBL" id="MBW75675.1"/>
    </source>
</evidence>
<protein>
    <submittedName>
        <fullName evidence="1">Putative secreted protein</fullName>
    </submittedName>
</protein>
<name>A0A2M4DDS8_ANODA</name>
<dbReference type="EMBL" id="GGFL01011497">
    <property type="protein sequence ID" value="MBW75675.1"/>
    <property type="molecule type" value="Transcribed_RNA"/>
</dbReference>
<proteinExistence type="predicted"/>